<evidence type="ECO:0000313" key="2">
    <source>
        <dbReference type="Proteomes" id="UP001141806"/>
    </source>
</evidence>
<dbReference type="EMBL" id="JAMYWD010000012">
    <property type="protein sequence ID" value="KAJ4952401.1"/>
    <property type="molecule type" value="Genomic_DNA"/>
</dbReference>
<dbReference type="Proteomes" id="UP001141806">
    <property type="component" value="Unassembled WGS sequence"/>
</dbReference>
<proteinExistence type="predicted"/>
<protein>
    <submittedName>
        <fullName evidence="1">Uncharacterized protein</fullName>
    </submittedName>
</protein>
<organism evidence="1 2">
    <name type="scientific">Protea cynaroides</name>
    <dbReference type="NCBI Taxonomy" id="273540"/>
    <lineage>
        <taxon>Eukaryota</taxon>
        <taxon>Viridiplantae</taxon>
        <taxon>Streptophyta</taxon>
        <taxon>Embryophyta</taxon>
        <taxon>Tracheophyta</taxon>
        <taxon>Spermatophyta</taxon>
        <taxon>Magnoliopsida</taxon>
        <taxon>Proteales</taxon>
        <taxon>Proteaceae</taxon>
        <taxon>Protea</taxon>
    </lineage>
</organism>
<name>A0A9Q0GQS8_9MAGN</name>
<evidence type="ECO:0000313" key="1">
    <source>
        <dbReference type="EMBL" id="KAJ4952401.1"/>
    </source>
</evidence>
<dbReference type="AlphaFoldDB" id="A0A9Q0GQS8"/>
<sequence length="193" mass="22194">MARQEEHRRSSFVCVCVGGGGWRIELIAEKLYSLFLVDVFSSKNGETKVARLRERWWLRNQEKMGKNGRKRVVLWNQGEDSKGVKDDERSFYSAEGNGNGRKKGVLRRRCRTEIEGRPFHVISYLSDVVILQFFLNAESTFINLQIVSKERNTYPNVQNKLSTSLTRENTGARITIAIIRLISVSSKIILQVL</sequence>
<accession>A0A9Q0GQS8</accession>
<keyword evidence="2" id="KW-1185">Reference proteome</keyword>
<gene>
    <name evidence="1" type="ORF">NE237_029233</name>
</gene>
<comment type="caution">
    <text evidence="1">The sequence shown here is derived from an EMBL/GenBank/DDBJ whole genome shotgun (WGS) entry which is preliminary data.</text>
</comment>
<reference evidence="1" key="1">
    <citation type="journal article" date="2023" name="Plant J.">
        <title>The genome of the king protea, Protea cynaroides.</title>
        <authorList>
            <person name="Chang J."/>
            <person name="Duong T.A."/>
            <person name="Schoeman C."/>
            <person name="Ma X."/>
            <person name="Roodt D."/>
            <person name="Barker N."/>
            <person name="Li Z."/>
            <person name="Van de Peer Y."/>
            <person name="Mizrachi E."/>
        </authorList>
    </citation>
    <scope>NUCLEOTIDE SEQUENCE</scope>
    <source>
        <tissue evidence="1">Young leaves</tissue>
    </source>
</reference>